<dbReference type="SUPFAM" id="SSF56112">
    <property type="entry name" value="Protein kinase-like (PK-like)"/>
    <property type="match status" value="1"/>
</dbReference>
<dbReference type="OrthoDB" id="2156052at2759"/>
<reference evidence="1 2" key="1">
    <citation type="journal article" date="2016" name="Sci. Rep.">
        <title>Penicillium arizonense, a new, genome sequenced fungal species, reveals a high chemical diversity in secreted metabolites.</title>
        <authorList>
            <person name="Grijseels S."/>
            <person name="Nielsen J.C."/>
            <person name="Randelovic M."/>
            <person name="Nielsen J."/>
            <person name="Nielsen K.F."/>
            <person name="Workman M."/>
            <person name="Frisvad J.C."/>
        </authorList>
    </citation>
    <scope>NUCLEOTIDE SEQUENCE [LARGE SCALE GENOMIC DNA]</scope>
    <source>
        <strain evidence="1 2">CBS 141311</strain>
    </source>
</reference>
<dbReference type="InterPro" id="IPR011009">
    <property type="entry name" value="Kinase-like_dom_sf"/>
</dbReference>
<dbReference type="Proteomes" id="UP000177622">
    <property type="component" value="Unassembled WGS sequence"/>
</dbReference>
<dbReference type="AlphaFoldDB" id="A0A1F5L1D6"/>
<proteinExistence type="predicted"/>
<sequence length="180" mass="21027">MSDIQSPERTEACILEKQHRLQAEVKNYRHLRSLQGHQIRVCFGVFQPRVAYWYHGELMAQMMILSWSGTRLQYVNDENSSFFHQERDKALAVLRSHGVVHSDGEWRNMLWDGLGGRLVVIDLEDAKPSVQTDCCVHIDFVKVFDIIGRHDEHLTFLGRHQRYVSVWQYRANSGCRLEAS</sequence>
<protein>
    <recommendedName>
        <fullName evidence="3">Aminoglycoside phosphotransferase domain-containing protein</fullName>
    </recommendedName>
</protein>
<evidence type="ECO:0000313" key="2">
    <source>
        <dbReference type="Proteomes" id="UP000177622"/>
    </source>
</evidence>
<gene>
    <name evidence="1" type="ORF">PENARI_c069G02882</name>
</gene>
<dbReference type="RefSeq" id="XP_022482524.1">
    <property type="nucleotide sequence ID" value="XM_022637613.1"/>
</dbReference>
<keyword evidence="2" id="KW-1185">Reference proteome</keyword>
<organism evidence="1 2">
    <name type="scientific">Penicillium arizonense</name>
    <dbReference type="NCBI Taxonomy" id="1835702"/>
    <lineage>
        <taxon>Eukaryota</taxon>
        <taxon>Fungi</taxon>
        <taxon>Dikarya</taxon>
        <taxon>Ascomycota</taxon>
        <taxon>Pezizomycotina</taxon>
        <taxon>Eurotiomycetes</taxon>
        <taxon>Eurotiomycetidae</taxon>
        <taxon>Eurotiales</taxon>
        <taxon>Aspergillaceae</taxon>
        <taxon>Penicillium</taxon>
    </lineage>
</organism>
<evidence type="ECO:0008006" key="3">
    <source>
        <dbReference type="Google" id="ProtNLM"/>
    </source>
</evidence>
<name>A0A1F5L1D6_PENAI</name>
<accession>A0A1F5L1D6</accession>
<dbReference type="STRING" id="1835702.A0A1F5L1D6"/>
<dbReference type="GeneID" id="34582347"/>
<dbReference type="EMBL" id="LXJU01000069">
    <property type="protein sequence ID" value="OGE47058.1"/>
    <property type="molecule type" value="Genomic_DNA"/>
</dbReference>
<evidence type="ECO:0000313" key="1">
    <source>
        <dbReference type="EMBL" id="OGE47058.1"/>
    </source>
</evidence>
<comment type="caution">
    <text evidence="1">The sequence shown here is derived from an EMBL/GenBank/DDBJ whole genome shotgun (WGS) entry which is preliminary data.</text>
</comment>